<dbReference type="SUPFAM" id="SSF51445">
    <property type="entry name" value="(Trans)glycosidases"/>
    <property type="match status" value="1"/>
</dbReference>
<proteinExistence type="predicted"/>
<feature type="domain" description="Rv2525c-like glycoside hydrolase-like" evidence="1">
    <location>
        <begin position="31"/>
        <end position="166"/>
    </location>
</feature>
<comment type="caution">
    <text evidence="2">The sequence shown here is derived from an EMBL/GenBank/DDBJ whole genome shotgun (WGS) entry which is preliminary data.</text>
</comment>
<evidence type="ECO:0000313" key="2">
    <source>
        <dbReference type="EMBL" id="MFC0270697.1"/>
    </source>
</evidence>
<reference evidence="2 3" key="1">
    <citation type="submission" date="2024-09" db="EMBL/GenBank/DDBJ databases">
        <authorList>
            <person name="Sun Q."/>
            <person name="Mori K."/>
        </authorList>
    </citation>
    <scope>NUCLEOTIDE SEQUENCE [LARGE SCALE GENOMIC DNA]</scope>
    <source>
        <strain evidence="2 3">CCM 7228</strain>
    </source>
</reference>
<dbReference type="Gene3D" id="3.20.20.80">
    <property type="entry name" value="Glycosidases"/>
    <property type="match status" value="1"/>
</dbReference>
<accession>A0ABV6GAI5</accession>
<organism evidence="2 3">
    <name type="scientific">Metabacillus herbersteinensis</name>
    <dbReference type="NCBI Taxonomy" id="283816"/>
    <lineage>
        <taxon>Bacteria</taxon>
        <taxon>Bacillati</taxon>
        <taxon>Bacillota</taxon>
        <taxon>Bacilli</taxon>
        <taxon>Bacillales</taxon>
        <taxon>Bacillaceae</taxon>
        <taxon>Metabacillus</taxon>
    </lineage>
</organism>
<dbReference type="EMBL" id="JBHLVO010000002">
    <property type="protein sequence ID" value="MFC0270697.1"/>
    <property type="molecule type" value="Genomic_DNA"/>
</dbReference>
<dbReference type="InterPro" id="IPR017853">
    <property type="entry name" value="GH"/>
</dbReference>
<dbReference type="RefSeq" id="WP_378930927.1">
    <property type="nucleotide sequence ID" value="NZ_JBHLVO010000002.1"/>
</dbReference>
<evidence type="ECO:0000259" key="1">
    <source>
        <dbReference type="Pfam" id="PF08924"/>
    </source>
</evidence>
<dbReference type="Pfam" id="PF08924">
    <property type="entry name" value="Rv2525c_GlyHyd-like"/>
    <property type="match status" value="1"/>
</dbReference>
<protein>
    <submittedName>
        <fullName evidence="2">Glycoside hydrolase domain-containing protein</fullName>
    </submittedName>
</protein>
<keyword evidence="3" id="KW-1185">Reference proteome</keyword>
<dbReference type="Proteomes" id="UP001589854">
    <property type="component" value="Unassembled WGS sequence"/>
</dbReference>
<gene>
    <name evidence="2" type="ORF">ACFFIX_04435</name>
</gene>
<dbReference type="InterPro" id="IPR015020">
    <property type="entry name" value="Rv2525c-like_Glyco_Hydro-like"/>
</dbReference>
<sequence length="216" mass="24300">MARKVWGVDSTNKVNPELYNCVTKKLGTPKFWGRYLTEIQNVSSGLTKMEISYIRSKGMKVLPIYNVLSNAVGYEQAQVAGRNAVFHARRLGIPNNIALFASIENFFQVDAAWVRGWVETIYPTGYRPGFYHDPVEGNFANAYCEAVQQNNEVANQGILWSAEPETGVCSERKAPKYKPATPNCNGNVWVWQYGRDAVTCPVDTNLADERVLAYLY</sequence>
<keyword evidence="2" id="KW-0378">Hydrolase</keyword>
<name>A0ABV6GAI5_9BACI</name>
<dbReference type="GO" id="GO:0016787">
    <property type="term" value="F:hydrolase activity"/>
    <property type="evidence" value="ECO:0007669"/>
    <property type="project" value="UniProtKB-KW"/>
</dbReference>
<evidence type="ECO:0000313" key="3">
    <source>
        <dbReference type="Proteomes" id="UP001589854"/>
    </source>
</evidence>